<evidence type="ECO:0000313" key="2">
    <source>
        <dbReference type="EMBL" id="MBW7453462.1"/>
    </source>
</evidence>
<dbReference type="Proteomes" id="UP001519887">
    <property type="component" value="Unassembled WGS sequence"/>
</dbReference>
<feature type="transmembrane region" description="Helical" evidence="1">
    <location>
        <begin position="71"/>
        <end position="89"/>
    </location>
</feature>
<keyword evidence="1" id="KW-1133">Transmembrane helix</keyword>
<evidence type="ECO:0000313" key="3">
    <source>
        <dbReference type="Proteomes" id="UP001519887"/>
    </source>
</evidence>
<dbReference type="EMBL" id="JAHZIK010000076">
    <property type="protein sequence ID" value="MBW7453462.1"/>
    <property type="molecule type" value="Genomic_DNA"/>
</dbReference>
<dbReference type="RefSeq" id="WP_210044747.1">
    <property type="nucleotide sequence ID" value="NZ_JBHLVU010000077.1"/>
</dbReference>
<keyword evidence="1" id="KW-0472">Membrane</keyword>
<proteinExistence type="predicted"/>
<protein>
    <submittedName>
        <fullName evidence="2">Uncharacterized protein</fullName>
    </submittedName>
</protein>
<comment type="caution">
    <text evidence="2">The sequence shown here is derived from an EMBL/GenBank/DDBJ whole genome shotgun (WGS) entry which is preliminary data.</text>
</comment>
<sequence length="165" mass="19431">MKINYIETRLSQRFDESDPNRESNKNTIFADIFIDGYSLYQRLRKYDMISALGWGSQEHTVFERIDMNKNVVRVLLALLFIIIVLNISIPNDKRYLNWLLEEHQISCASAKITEDCTIQNKKLDWISRAKTNTGIYLKIKDTFKDQNGNIMVIKSLGIMNNFFRR</sequence>
<name>A0ABS7BXU1_9BACL</name>
<evidence type="ECO:0000256" key="1">
    <source>
        <dbReference type="SAM" id="Phobius"/>
    </source>
</evidence>
<keyword evidence="3" id="KW-1185">Reference proteome</keyword>
<accession>A0ABS7BXU1</accession>
<keyword evidence="1" id="KW-0812">Transmembrane</keyword>
<gene>
    <name evidence="2" type="ORF">K0U00_05355</name>
</gene>
<organism evidence="2 3">
    <name type="scientific">Paenibacillus sepulcri</name>
    <dbReference type="NCBI Taxonomy" id="359917"/>
    <lineage>
        <taxon>Bacteria</taxon>
        <taxon>Bacillati</taxon>
        <taxon>Bacillota</taxon>
        <taxon>Bacilli</taxon>
        <taxon>Bacillales</taxon>
        <taxon>Paenibacillaceae</taxon>
        <taxon>Paenibacillus</taxon>
    </lineage>
</organism>
<reference evidence="2 3" key="1">
    <citation type="submission" date="2021-07" db="EMBL/GenBank/DDBJ databases">
        <title>Paenibacillus radiodurans sp. nov., isolated from the southeastern edge of Tengger Desert.</title>
        <authorList>
            <person name="Zhang G."/>
        </authorList>
    </citation>
    <scope>NUCLEOTIDE SEQUENCE [LARGE SCALE GENOMIC DNA]</scope>
    <source>
        <strain evidence="2 3">CCM 7311</strain>
    </source>
</reference>